<evidence type="ECO:0000313" key="14">
    <source>
        <dbReference type="EMBL" id="RCL40800.1"/>
    </source>
</evidence>
<organism evidence="14 15">
    <name type="scientific">SAR86 cluster bacterium</name>
    <dbReference type="NCBI Taxonomy" id="2030880"/>
    <lineage>
        <taxon>Bacteria</taxon>
        <taxon>Pseudomonadati</taxon>
        <taxon>Pseudomonadota</taxon>
        <taxon>Gammaproteobacteria</taxon>
        <taxon>SAR86 cluster</taxon>
    </lineage>
</organism>
<comment type="caution">
    <text evidence="14">The sequence shown here is derived from an EMBL/GenBank/DDBJ whole genome shotgun (WGS) entry which is preliminary data.</text>
</comment>
<keyword evidence="6" id="KW-0677">Repeat</keyword>
<keyword evidence="3" id="KW-0004">4Fe-4S</keyword>
<dbReference type="GO" id="GO:0051539">
    <property type="term" value="F:4 iron, 4 sulfur cluster binding"/>
    <property type="evidence" value="ECO:0007669"/>
    <property type="project" value="UniProtKB-KW"/>
</dbReference>
<evidence type="ECO:0000256" key="3">
    <source>
        <dbReference type="ARBA" id="ARBA00022485"/>
    </source>
</evidence>
<dbReference type="EMBL" id="QOPE01000021">
    <property type="protein sequence ID" value="RCL40800.1"/>
    <property type="molecule type" value="Genomic_DNA"/>
</dbReference>
<dbReference type="Gene3D" id="3.30.70.20">
    <property type="match status" value="1"/>
</dbReference>
<keyword evidence="11" id="KW-0472">Membrane</keyword>
<evidence type="ECO:0000256" key="8">
    <source>
        <dbReference type="ARBA" id="ARBA00022982"/>
    </source>
</evidence>
<dbReference type="GO" id="GO:0009055">
    <property type="term" value="F:electron transfer activity"/>
    <property type="evidence" value="ECO:0007669"/>
    <property type="project" value="InterPro"/>
</dbReference>
<dbReference type="AlphaFoldDB" id="A0A368BU09"/>
<dbReference type="PANTHER" id="PTHR42859">
    <property type="entry name" value="OXIDOREDUCTASE"/>
    <property type="match status" value="1"/>
</dbReference>
<keyword evidence="8" id="KW-0249">Electron transport</keyword>
<evidence type="ECO:0000256" key="1">
    <source>
        <dbReference type="ARBA" id="ARBA00022448"/>
    </source>
</evidence>
<keyword evidence="10" id="KW-0411">Iron-sulfur</keyword>
<keyword evidence="5" id="KW-0479">Metal-binding</keyword>
<evidence type="ECO:0000259" key="12">
    <source>
        <dbReference type="PROSITE" id="PS51379"/>
    </source>
</evidence>
<feature type="domain" description="4Fe-4S ferredoxin-type" evidence="12">
    <location>
        <begin position="108"/>
        <end position="137"/>
    </location>
</feature>
<name>A0A368BU09_9GAMM</name>
<evidence type="ECO:0000256" key="7">
    <source>
        <dbReference type="ARBA" id="ARBA00022967"/>
    </source>
</evidence>
<evidence type="ECO:0000256" key="11">
    <source>
        <dbReference type="ARBA" id="ARBA00023136"/>
    </source>
</evidence>
<dbReference type="NCBIfam" id="TIGR01944">
    <property type="entry name" value="rnfB"/>
    <property type="match status" value="1"/>
</dbReference>
<dbReference type="Gene3D" id="1.10.15.40">
    <property type="entry name" value="Electron transport complex subunit B, putative Fe-S cluster"/>
    <property type="match status" value="1"/>
</dbReference>
<sequence length="226" mass="25422">MENQIKIKEIHDSLPHYQCGRCGTPGCLPYAEAIINEGIPINRCVPGGEDSLKKLIEITNHPDDISLDMDFGPGIANQKAFIIEDECIGCKKCIDACPVDAIHGASNLMHSVIDDLCTGCELCVPPCPVDCIELVQVNENVSLAARNNSEEWFQNTIKLRQRRIKERSIVDQDKNLKIGKEINEQLNNRSVDKEKNIKQLQRKILMDRIDEGQDDAEFINNLIDKL</sequence>
<evidence type="ECO:0000256" key="10">
    <source>
        <dbReference type="ARBA" id="ARBA00023014"/>
    </source>
</evidence>
<dbReference type="InterPro" id="IPR050294">
    <property type="entry name" value="RnfB_subfamily"/>
</dbReference>
<keyword evidence="1" id="KW-0813">Transport</keyword>
<protein>
    <submittedName>
        <fullName evidence="14">RnfABCDGE type electron transport complex subunit B</fullName>
    </submittedName>
</protein>
<dbReference type="Pfam" id="PF04060">
    <property type="entry name" value="FeS"/>
    <property type="match status" value="1"/>
</dbReference>
<dbReference type="SUPFAM" id="SSF54862">
    <property type="entry name" value="4Fe-4S ferredoxins"/>
    <property type="match status" value="1"/>
</dbReference>
<proteinExistence type="predicted"/>
<dbReference type="Pfam" id="PF14697">
    <property type="entry name" value="Fer4_21"/>
    <property type="match status" value="1"/>
</dbReference>
<dbReference type="GO" id="GO:0046872">
    <property type="term" value="F:metal ion binding"/>
    <property type="evidence" value="ECO:0007669"/>
    <property type="project" value="UniProtKB-KW"/>
</dbReference>
<evidence type="ECO:0000256" key="6">
    <source>
        <dbReference type="ARBA" id="ARBA00022737"/>
    </source>
</evidence>
<evidence type="ECO:0000256" key="4">
    <source>
        <dbReference type="ARBA" id="ARBA00022519"/>
    </source>
</evidence>
<evidence type="ECO:0000256" key="9">
    <source>
        <dbReference type="ARBA" id="ARBA00023004"/>
    </source>
</evidence>
<dbReference type="PROSITE" id="PS51379">
    <property type="entry name" value="4FE4S_FER_2"/>
    <property type="match status" value="2"/>
</dbReference>
<dbReference type="InterPro" id="IPR017900">
    <property type="entry name" value="4Fe4S_Fe_S_CS"/>
</dbReference>
<keyword evidence="2" id="KW-1003">Cell membrane</keyword>
<keyword evidence="9" id="KW-0408">Iron</keyword>
<evidence type="ECO:0000313" key="15">
    <source>
        <dbReference type="Proteomes" id="UP000253307"/>
    </source>
</evidence>
<dbReference type="PROSITE" id="PS51656">
    <property type="entry name" value="4FE4S"/>
    <property type="match status" value="1"/>
</dbReference>
<dbReference type="PANTHER" id="PTHR42859:SF3">
    <property type="entry name" value="ION-TRANSLOCATING OXIDOREDUCTASE COMPLEX SUBUNIT B"/>
    <property type="match status" value="1"/>
</dbReference>
<feature type="domain" description="4Fe-4S" evidence="13">
    <location>
        <begin position="1"/>
        <end position="61"/>
    </location>
</feature>
<evidence type="ECO:0000256" key="2">
    <source>
        <dbReference type="ARBA" id="ARBA00022475"/>
    </source>
</evidence>
<reference evidence="14 15" key="1">
    <citation type="journal article" date="2018" name="Microbiome">
        <title>Fine metagenomic profile of the Mediterranean stratified and mixed water columns revealed by assembly and recruitment.</title>
        <authorList>
            <person name="Haro-Moreno J.M."/>
            <person name="Lopez-Perez M."/>
            <person name="De La Torre J.R."/>
            <person name="Picazo A."/>
            <person name="Camacho A."/>
            <person name="Rodriguez-Valera F."/>
        </authorList>
    </citation>
    <scope>NUCLEOTIDE SEQUENCE [LARGE SCALE GENOMIC DNA]</scope>
    <source>
        <strain evidence="14">MED-G82</strain>
    </source>
</reference>
<dbReference type="InterPro" id="IPR017896">
    <property type="entry name" value="4Fe4S_Fe-S-bd"/>
</dbReference>
<gene>
    <name evidence="14" type="ORF">DBW96_03085</name>
</gene>
<dbReference type="InterPro" id="IPR007202">
    <property type="entry name" value="4Fe-4S_dom"/>
</dbReference>
<dbReference type="PROSITE" id="PS00198">
    <property type="entry name" value="4FE4S_FER_1"/>
    <property type="match status" value="2"/>
</dbReference>
<accession>A0A368BU09</accession>
<keyword evidence="4" id="KW-0997">Cell inner membrane</keyword>
<keyword evidence="7" id="KW-1278">Translocase</keyword>
<feature type="domain" description="4Fe-4S ferredoxin-type" evidence="12">
    <location>
        <begin position="78"/>
        <end position="107"/>
    </location>
</feature>
<evidence type="ECO:0000256" key="5">
    <source>
        <dbReference type="ARBA" id="ARBA00022723"/>
    </source>
</evidence>
<dbReference type="InterPro" id="IPR010207">
    <property type="entry name" value="Elect_transpt_cplx_RnfB/RsxB"/>
</dbReference>
<evidence type="ECO:0000259" key="13">
    <source>
        <dbReference type="PROSITE" id="PS51656"/>
    </source>
</evidence>
<dbReference type="Proteomes" id="UP000253307">
    <property type="component" value="Unassembled WGS sequence"/>
</dbReference>